<protein>
    <recommendedName>
        <fullName evidence="5">Thioredoxin domain-containing protein</fullName>
    </recommendedName>
</protein>
<dbReference type="EMBL" id="SPRW01000052">
    <property type="protein sequence ID" value="TIC62071.1"/>
    <property type="molecule type" value="Genomic_DNA"/>
</dbReference>
<dbReference type="EMBL" id="SPRX01000052">
    <property type="protein sequence ID" value="TIC63204.1"/>
    <property type="molecule type" value="Genomic_DNA"/>
</dbReference>
<keyword evidence="1" id="KW-0813">Transport</keyword>
<keyword evidence="3" id="KW-1015">Disulfide bond</keyword>
<dbReference type="Pfam" id="PF00085">
    <property type="entry name" value="Thioredoxin"/>
    <property type="match status" value="1"/>
</dbReference>
<gene>
    <name evidence="8" type="ORF">E3Q01_03495</name>
    <name evidence="7" type="ORF">E3Q02_03675</name>
    <name evidence="6" type="ORF">E3Q17_03630</name>
</gene>
<dbReference type="InterPro" id="IPR013766">
    <property type="entry name" value="Thioredoxin_domain"/>
</dbReference>
<dbReference type="PANTHER" id="PTHR45663:SF11">
    <property type="entry name" value="GEO12009P1"/>
    <property type="match status" value="1"/>
</dbReference>
<evidence type="ECO:0000259" key="5">
    <source>
        <dbReference type="PROSITE" id="PS51352"/>
    </source>
</evidence>
<dbReference type="Proteomes" id="UP000309601">
    <property type="component" value="Unassembled WGS sequence"/>
</dbReference>
<evidence type="ECO:0000256" key="3">
    <source>
        <dbReference type="ARBA" id="ARBA00023157"/>
    </source>
</evidence>
<evidence type="ECO:0000313" key="8">
    <source>
        <dbReference type="EMBL" id="TIC63204.1"/>
    </source>
</evidence>
<organism evidence="6 9">
    <name type="scientific">Wallemia mellicola</name>
    <dbReference type="NCBI Taxonomy" id="1708541"/>
    <lineage>
        <taxon>Eukaryota</taxon>
        <taxon>Fungi</taxon>
        <taxon>Dikarya</taxon>
        <taxon>Basidiomycota</taxon>
        <taxon>Wallemiomycotina</taxon>
        <taxon>Wallemiomycetes</taxon>
        <taxon>Wallemiales</taxon>
        <taxon>Wallemiaceae</taxon>
        <taxon>Wallemia</taxon>
    </lineage>
</organism>
<evidence type="ECO:0000256" key="1">
    <source>
        <dbReference type="ARBA" id="ARBA00022448"/>
    </source>
</evidence>
<dbReference type="InterPro" id="IPR005746">
    <property type="entry name" value="Thioredoxin"/>
</dbReference>
<evidence type="ECO:0000256" key="4">
    <source>
        <dbReference type="ARBA" id="ARBA00023284"/>
    </source>
</evidence>
<dbReference type="FunFam" id="3.40.30.10:FF:000001">
    <property type="entry name" value="Thioredoxin"/>
    <property type="match status" value="1"/>
</dbReference>
<evidence type="ECO:0000313" key="9">
    <source>
        <dbReference type="Proteomes" id="UP000307169"/>
    </source>
</evidence>
<dbReference type="Proteomes" id="UP000307169">
    <property type="component" value="Unassembled WGS sequence"/>
</dbReference>
<evidence type="ECO:0000313" key="6">
    <source>
        <dbReference type="EMBL" id="TIB96879.1"/>
    </source>
</evidence>
<dbReference type="InterPro" id="IPR036249">
    <property type="entry name" value="Thioredoxin-like_sf"/>
</dbReference>
<dbReference type="CDD" id="cd02947">
    <property type="entry name" value="TRX_family"/>
    <property type="match status" value="1"/>
</dbReference>
<dbReference type="AlphaFoldDB" id="A0A4T0LQJ5"/>
<keyword evidence="2" id="KW-0249">Electron transport</keyword>
<dbReference type="Proteomes" id="UP000310708">
    <property type="component" value="Unassembled WGS sequence"/>
</dbReference>
<evidence type="ECO:0000313" key="11">
    <source>
        <dbReference type="Proteomes" id="UP000310708"/>
    </source>
</evidence>
<dbReference type="PROSITE" id="PS51352">
    <property type="entry name" value="THIOREDOXIN_2"/>
    <property type="match status" value="1"/>
</dbReference>
<dbReference type="SUPFAM" id="SSF52833">
    <property type="entry name" value="Thioredoxin-like"/>
    <property type="match status" value="1"/>
</dbReference>
<evidence type="ECO:0000313" key="7">
    <source>
        <dbReference type="EMBL" id="TIC62071.1"/>
    </source>
</evidence>
<dbReference type="GO" id="GO:0015035">
    <property type="term" value="F:protein-disulfide reductase activity"/>
    <property type="evidence" value="ECO:0007669"/>
    <property type="project" value="InterPro"/>
</dbReference>
<reference evidence="9 10" key="1">
    <citation type="submission" date="2019-03" db="EMBL/GenBank/DDBJ databases">
        <title>Sequencing 25 genomes of Wallemia mellicola.</title>
        <authorList>
            <person name="Gostincar C."/>
        </authorList>
    </citation>
    <scope>NUCLEOTIDE SEQUENCE [LARGE SCALE GENOMIC DNA]</scope>
    <source>
        <strain evidence="6 9">EXF-1262</strain>
        <strain evidence="7 10">EXF-1274</strain>
        <strain evidence="8 11">EXF-757</strain>
    </source>
</reference>
<evidence type="ECO:0000313" key="10">
    <source>
        <dbReference type="Proteomes" id="UP000309601"/>
    </source>
</evidence>
<evidence type="ECO:0000256" key="2">
    <source>
        <dbReference type="ARBA" id="ARBA00022982"/>
    </source>
</evidence>
<proteinExistence type="predicted"/>
<sequence>MNRIFRREFTTSIKRLEIYKNTGDFNNLITRSSNKPLLVDWTAEWCPPCKLLAPLLENVSQGNGSKVDLIKIDVDENVELAREYSITSMPTVIAFKSGKPVSKFVGAVNKQQLDSFVEHINKI</sequence>
<dbReference type="PRINTS" id="PR00421">
    <property type="entry name" value="THIOREDOXIN"/>
</dbReference>
<comment type="caution">
    <text evidence="6">The sequence shown here is derived from an EMBL/GenBank/DDBJ whole genome shotgun (WGS) entry which is preliminary data.</text>
</comment>
<dbReference type="GO" id="GO:0005737">
    <property type="term" value="C:cytoplasm"/>
    <property type="evidence" value="ECO:0007669"/>
    <property type="project" value="TreeGrafter"/>
</dbReference>
<keyword evidence="4" id="KW-0676">Redox-active center</keyword>
<dbReference type="EMBL" id="SPRH01000055">
    <property type="protein sequence ID" value="TIB96879.1"/>
    <property type="molecule type" value="Genomic_DNA"/>
</dbReference>
<dbReference type="Gene3D" id="3.40.30.10">
    <property type="entry name" value="Glutaredoxin"/>
    <property type="match status" value="1"/>
</dbReference>
<dbReference type="NCBIfam" id="TIGR01068">
    <property type="entry name" value="thioredoxin"/>
    <property type="match status" value="1"/>
</dbReference>
<accession>A0A4T0LQJ5</accession>
<feature type="domain" description="Thioredoxin" evidence="5">
    <location>
        <begin position="1"/>
        <end position="122"/>
    </location>
</feature>
<name>A0A4T0LQJ5_9BASI</name>
<dbReference type="PANTHER" id="PTHR45663">
    <property type="entry name" value="GEO12009P1"/>
    <property type="match status" value="1"/>
</dbReference>